<accession>I3TD48</accession>
<dbReference type="eggNOG" id="arCOG14699">
    <property type="taxonomic scope" value="Archaea"/>
</dbReference>
<reference evidence="3 4" key="1">
    <citation type="journal article" date="2012" name="J. Bacteriol.">
        <title>Complete genome sequence of the hyperthermophilic cellulolytic Crenarchaeon 'Thermogladius cellulolyticus' 1633.</title>
        <authorList>
            <person name="Mardanov A.V."/>
            <person name="Kochetkova T.V."/>
            <person name="Beletsky A.V."/>
            <person name="Bonch-Osmolovskaya E.A."/>
            <person name="Ravin N.V."/>
            <person name="Skryabin K.G."/>
        </authorList>
    </citation>
    <scope>NUCLEOTIDE SEQUENCE [LARGE SCALE GENOMIC DNA]</scope>
    <source>
        <strain evidence="4">DSM 22663 / VKM B-2946 / 1633</strain>
    </source>
</reference>
<protein>
    <submittedName>
        <fullName evidence="3">Uncharacterized protein</fullName>
    </submittedName>
</protein>
<keyword evidence="2" id="KW-0472">Membrane</keyword>
<keyword evidence="4" id="KW-1185">Reference proteome</keyword>
<dbReference type="AlphaFoldDB" id="I3TD48"/>
<keyword evidence="2" id="KW-0812">Transmembrane</keyword>
<feature type="transmembrane region" description="Helical" evidence="2">
    <location>
        <begin position="385"/>
        <end position="407"/>
    </location>
</feature>
<gene>
    <name evidence="3" type="ordered locus">TCELL_0261</name>
</gene>
<organism evidence="3 4">
    <name type="scientific">Thermogladius calderae (strain DSM 22663 / VKM B-2946 / 1633)</name>
    <dbReference type="NCBI Taxonomy" id="1184251"/>
    <lineage>
        <taxon>Archaea</taxon>
        <taxon>Thermoproteota</taxon>
        <taxon>Thermoprotei</taxon>
        <taxon>Desulfurococcales</taxon>
        <taxon>Desulfurococcaceae</taxon>
        <taxon>Thermogladius</taxon>
    </lineage>
</organism>
<feature type="region of interest" description="Disordered" evidence="1">
    <location>
        <begin position="268"/>
        <end position="288"/>
    </location>
</feature>
<dbReference type="InParanoid" id="I3TD48"/>
<dbReference type="HOGENOM" id="CLU_634045_0_0_2"/>
<proteinExistence type="predicted"/>
<evidence type="ECO:0000256" key="1">
    <source>
        <dbReference type="SAM" id="MobiDB-lite"/>
    </source>
</evidence>
<dbReference type="KEGG" id="thg:TCELL_0261"/>
<evidence type="ECO:0000313" key="3">
    <source>
        <dbReference type="EMBL" id="AFK50686.1"/>
    </source>
</evidence>
<keyword evidence="2" id="KW-1133">Transmembrane helix</keyword>
<evidence type="ECO:0000313" key="4">
    <source>
        <dbReference type="Proteomes" id="UP000005270"/>
    </source>
</evidence>
<dbReference type="Proteomes" id="UP000005270">
    <property type="component" value="Chromosome"/>
</dbReference>
<evidence type="ECO:0000256" key="2">
    <source>
        <dbReference type="SAM" id="Phobius"/>
    </source>
</evidence>
<sequence length="432" mass="46615">MGRFPAIVFIALALAFTLSSTWHAVSQSLCFEGIYTITGSLVGFFNGSDIYLWRPYVSIEGVVLNYNDIGGLLNVTLVFNGVAVYSDTKVIYPNSTAPFYLSSDLSGYTIYTTNTYSIVVSLMSDNKLVYACTLASGNVFISGYNWAVDLWSNNTVGNVTVSVMPSIITNQVASPPQIYVYARGLAPFKIYEILAVYPNIPGNPLHLAVLGTGAYGDLYTTLTLPVVTNTSSIWIVVYDPQSNTGYNSTIRQVMLDPPPRTCYQGVTVNPPTGNIVTPPPTTTTSTVTSTNTTTTVYVTVTKTTTATTTLTSTVTSTLTQTIYVNNTFTSTVTTTVLQNSTLTQTITVRHNSTLTQTMTVTQTNTVENPVIAQASKAASTLVSTGYIFVIGFLALTTAVAASVSILAHRPLFNTIKKIEELRKRIQDFLTAS</sequence>
<dbReference type="EMBL" id="CP003531">
    <property type="protein sequence ID" value="AFK50686.1"/>
    <property type="molecule type" value="Genomic_DNA"/>
</dbReference>
<name>I3TD48_THEC1</name>